<dbReference type="EMBL" id="VOIH02000007">
    <property type="protein sequence ID" value="KAF3441201.1"/>
    <property type="molecule type" value="Genomic_DNA"/>
</dbReference>
<protein>
    <submittedName>
        <fullName evidence="2">Uncharacterized protein</fullName>
    </submittedName>
</protein>
<reference evidence="2" key="1">
    <citation type="submission" date="2020-03" db="EMBL/GenBank/DDBJ databases">
        <title>A high-quality chromosome-level genome assembly of a woody plant with both climbing and erect habits, Rhamnella rubrinervis.</title>
        <authorList>
            <person name="Lu Z."/>
            <person name="Yang Y."/>
            <person name="Zhu X."/>
            <person name="Sun Y."/>
        </authorList>
    </citation>
    <scope>NUCLEOTIDE SEQUENCE</scope>
    <source>
        <strain evidence="2">BYM</strain>
        <tissue evidence="2">Leaf</tissue>
    </source>
</reference>
<feature type="region of interest" description="Disordered" evidence="1">
    <location>
        <begin position="1"/>
        <end position="31"/>
    </location>
</feature>
<sequence>MYSHPPEKRETGPPTGQRDAGSCGRARDAGKVVEGLPRLSKLWKASATTTKSKSDGLRKSCGLAGSASTLIYLSSIRH</sequence>
<proteinExistence type="predicted"/>
<dbReference type="Proteomes" id="UP000796880">
    <property type="component" value="Unassembled WGS sequence"/>
</dbReference>
<organism evidence="2 3">
    <name type="scientific">Rhamnella rubrinervis</name>
    <dbReference type="NCBI Taxonomy" id="2594499"/>
    <lineage>
        <taxon>Eukaryota</taxon>
        <taxon>Viridiplantae</taxon>
        <taxon>Streptophyta</taxon>
        <taxon>Embryophyta</taxon>
        <taxon>Tracheophyta</taxon>
        <taxon>Spermatophyta</taxon>
        <taxon>Magnoliopsida</taxon>
        <taxon>eudicotyledons</taxon>
        <taxon>Gunneridae</taxon>
        <taxon>Pentapetalae</taxon>
        <taxon>rosids</taxon>
        <taxon>fabids</taxon>
        <taxon>Rosales</taxon>
        <taxon>Rhamnaceae</taxon>
        <taxon>rhamnoid group</taxon>
        <taxon>Rhamneae</taxon>
        <taxon>Rhamnella</taxon>
    </lineage>
</organism>
<evidence type="ECO:0000313" key="2">
    <source>
        <dbReference type="EMBL" id="KAF3441201.1"/>
    </source>
</evidence>
<keyword evidence="3" id="KW-1185">Reference proteome</keyword>
<dbReference type="AlphaFoldDB" id="A0A8K0E2R5"/>
<accession>A0A8K0E2R5</accession>
<comment type="caution">
    <text evidence="2">The sequence shown here is derived from an EMBL/GenBank/DDBJ whole genome shotgun (WGS) entry which is preliminary data.</text>
</comment>
<name>A0A8K0E2R5_9ROSA</name>
<evidence type="ECO:0000256" key="1">
    <source>
        <dbReference type="SAM" id="MobiDB-lite"/>
    </source>
</evidence>
<gene>
    <name evidence="2" type="ORF">FNV43_RR15114</name>
</gene>
<evidence type="ECO:0000313" key="3">
    <source>
        <dbReference type="Proteomes" id="UP000796880"/>
    </source>
</evidence>
<feature type="compositionally biased region" description="Basic and acidic residues" evidence="1">
    <location>
        <begin position="1"/>
        <end position="11"/>
    </location>
</feature>